<dbReference type="Pfam" id="PF01582">
    <property type="entry name" value="TIR"/>
    <property type="match status" value="1"/>
</dbReference>
<dbReference type="SMART" id="SM00291">
    <property type="entry name" value="ZnF_ZZ"/>
    <property type="match status" value="1"/>
</dbReference>
<evidence type="ECO:0000256" key="7">
    <source>
        <dbReference type="SAM" id="MobiDB-lite"/>
    </source>
</evidence>
<accession>A0A7I4A928</accession>
<dbReference type="SMART" id="SM00255">
    <property type="entry name" value="TIR"/>
    <property type="match status" value="1"/>
</dbReference>
<dbReference type="InterPro" id="IPR000433">
    <property type="entry name" value="Znf_ZZ"/>
</dbReference>
<dbReference type="EnsemblPlants" id="Pp3c10_21680V3.1">
    <property type="protein sequence ID" value="Pp3c10_21680V3.1"/>
    <property type="gene ID" value="Pp3c10_21680"/>
</dbReference>
<dbReference type="Gene3D" id="3.30.60.90">
    <property type="match status" value="1"/>
</dbReference>
<dbReference type="PROSITE" id="PS50104">
    <property type="entry name" value="TIR"/>
    <property type="match status" value="1"/>
</dbReference>
<evidence type="ECO:0000256" key="5">
    <source>
        <dbReference type="ARBA" id="ARBA00022833"/>
    </source>
</evidence>
<dbReference type="InterPro" id="IPR043145">
    <property type="entry name" value="Znf_ZZ_sf"/>
</dbReference>
<dbReference type="Gene3D" id="3.80.10.10">
    <property type="entry name" value="Ribonuclease Inhibitor"/>
    <property type="match status" value="3"/>
</dbReference>
<keyword evidence="12" id="KW-1185">Reference proteome</keyword>
<dbReference type="InterPro" id="IPR000157">
    <property type="entry name" value="TIR_dom"/>
</dbReference>
<dbReference type="PROSITE" id="PS50135">
    <property type="entry name" value="ZF_ZZ_2"/>
    <property type="match status" value="1"/>
</dbReference>
<feature type="domain" description="ZZ-type" evidence="10">
    <location>
        <begin position="1330"/>
        <end position="1391"/>
    </location>
</feature>
<dbReference type="GO" id="GO:0043531">
    <property type="term" value="F:ADP binding"/>
    <property type="evidence" value="ECO:0007669"/>
    <property type="project" value="InterPro"/>
</dbReference>
<dbReference type="Pfam" id="PF00569">
    <property type="entry name" value="ZZ"/>
    <property type="match status" value="1"/>
</dbReference>
<feature type="compositionally biased region" description="Basic and acidic residues" evidence="7">
    <location>
        <begin position="25"/>
        <end position="40"/>
    </location>
</feature>
<evidence type="ECO:0000256" key="6">
    <source>
        <dbReference type="PROSITE-ProRule" id="PRU00228"/>
    </source>
</evidence>
<keyword evidence="5" id="KW-0862">Zinc</keyword>
<evidence type="ECO:0000313" key="12">
    <source>
        <dbReference type="Proteomes" id="UP000006727"/>
    </source>
</evidence>
<keyword evidence="3" id="KW-0677">Repeat</keyword>
<evidence type="ECO:0000256" key="2">
    <source>
        <dbReference type="ARBA" id="ARBA00022723"/>
    </source>
</evidence>
<evidence type="ECO:0000259" key="10">
    <source>
        <dbReference type="PROSITE" id="PS50135"/>
    </source>
</evidence>
<dbReference type="InterPro" id="IPR035897">
    <property type="entry name" value="Toll_tir_struct_dom_sf"/>
</dbReference>
<dbReference type="PANTHER" id="PTHR11017:SF385">
    <property type="entry name" value="DISEASE RESISTANCE PROTEIN (TIR-NBS-LRR CLASS)-RELATED"/>
    <property type="match status" value="1"/>
</dbReference>
<dbReference type="Gene3D" id="3.40.50.10140">
    <property type="entry name" value="Toll/interleukin-1 receptor homology (TIR) domain"/>
    <property type="match status" value="1"/>
</dbReference>
<evidence type="ECO:0000256" key="3">
    <source>
        <dbReference type="ARBA" id="ARBA00022737"/>
    </source>
</evidence>
<feature type="chain" id="PRO_5029456756" description="TIR domain-containing protein" evidence="8">
    <location>
        <begin position="19"/>
        <end position="1430"/>
    </location>
</feature>
<dbReference type="Gene3D" id="1.10.8.430">
    <property type="entry name" value="Helical domain of apoptotic protease-activating factors"/>
    <property type="match status" value="1"/>
</dbReference>
<proteinExistence type="predicted"/>
<dbReference type="InterPro" id="IPR058192">
    <property type="entry name" value="WHD_ROQ1-like"/>
</dbReference>
<name>A0A7I4A928_PHYPA</name>
<dbReference type="SUPFAM" id="SSF52058">
    <property type="entry name" value="L domain-like"/>
    <property type="match status" value="2"/>
</dbReference>
<dbReference type="PANTHER" id="PTHR11017">
    <property type="entry name" value="LEUCINE-RICH REPEAT-CONTAINING PROTEIN"/>
    <property type="match status" value="1"/>
</dbReference>
<feature type="domain" description="TIR" evidence="9">
    <location>
        <begin position="70"/>
        <end position="240"/>
    </location>
</feature>
<dbReference type="Pfam" id="PF23598">
    <property type="entry name" value="LRR_14"/>
    <property type="match status" value="1"/>
</dbReference>
<reference evidence="11 12" key="1">
    <citation type="journal article" date="2008" name="Science">
        <title>The Physcomitrella genome reveals evolutionary insights into the conquest of land by plants.</title>
        <authorList>
            <person name="Rensing S."/>
            <person name="Lang D."/>
            <person name="Zimmer A."/>
            <person name="Terry A."/>
            <person name="Salamov A."/>
            <person name="Shapiro H."/>
            <person name="Nishiyama T."/>
            <person name="Perroud P.-F."/>
            <person name="Lindquist E."/>
            <person name="Kamisugi Y."/>
            <person name="Tanahashi T."/>
            <person name="Sakakibara K."/>
            <person name="Fujita T."/>
            <person name="Oishi K."/>
            <person name="Shin-I T."/>
            <person name="Kuroki Y."/>
            <person name="Toyoda A."/>
            <person name="Suzuki Y."/>
            <person name="Hashimoto A."/>
            <person name="Yamaguchi K."/>
            <person name="Sugano A."/>
            <person name="Kohara Y."/>
            <person name="Fujiyama A."/>
            <person name="Anterola A."/>
            <person name="Aoki S."/>
            <person name="Ashton N."/>
            <person name="Barbazuk W.B."/>
            <person name="Barker E."/>
            <person name="Bennetzen J."/>
            <person name="Bezanilla M."/>
            <person name="Blankenship R."/>
            <person name="Cho S.H."/>
            <person name="Dutcher S."/>
            <person name="Estelle M."/>
            <person name="Fawcett J.A."/>
            <person name="Gundlach H."/>
            <person name="Hanada K."/>
            <person name="Heyl A."/>
            <person name="Hicks K.A."/>
            <person name="Hugh J."/>
            <person name="Lohr M."/>
            <person name="Mayer K."/>
            <person name="Melkozernov A."/>
            <person name="Murata T."/>
            <person name="Nelson D."/>
            <person name="Pils B."/>
            <person name="Prigge M."/>
            <person name="Reiss B."/>
            <person name="Renner T."/>
            <person name="Rombauts S."/>
            <person name="Rushton P."/>
            <person name="Sanderfoot A."/>
            <person name="Schween G."/>
            <person name="Shiu S.-H."/>
            <person name="Stueber K."/>
            <person name="Theodoulou F.L."/>
            <person name="Tu H."/>
            <person name="Van de Peer Y."/>
            <person name="Verrier P.J."/>
            <person name="Waters E."/>
            <person name="Wood A."/>
            <person name="Yang L."/>
            <person name="Cove D."/>
            <person name="Cuming A."/>
            <person name="Hasebe M."/>
            <person name="Lucas S."/>
            <person name="Mishler D.B."/>
            <person name="Reski R."/>
            <person name="Grigoriev I."/>
            <person name="Quatrano R.S."/>
            <person name="Boore J.L."/>
        </authorList>
    </citation>
    <scope>NUCLEOTIDE SEQUENCE [LARGE SCALE GENOMIC DNA]</scope>
    <source>
        <strain evidence="11 12">cv. Gransden 2004</strain>
    </source>
</reference>
<evidence type="ECO:0000259" key="9">
    <source>
        <dbReference type="PROSITE" id="PS50104"/>
    </source>
</evidence>
<feature type="region of interest" description="Disordered" evidence="7">
    <location>
        <begin position="25"/>
        <end position="47"/>
    </location>
</feature>
<protein>
    <recommendedName>
        <fullName evidence="13">TIR domain-containing protein</fullName>
    </recommendedName>
</protein>
<dbReference type="FunCoup" id="A0A7I4A928">
    <property type="interactions" value="454"/>
</dbReference>
<dbReference type="InterPro" id="IPR027417">
    <property type="entry name" value="P-loop_NTPase"/>
</dbReference>
<dbReference type="SUPFAM" id="SSF52200">
    <property type="entry name" value="Toll/Interleukin receptor TIR domain"/>
    <property type="match status" value="1"/>
</dbReference>
<dbReference type="GO" id="GO:0007165">
    <property type="term" value="P:signal transduction"/>
    <property type="evidence" value="ECO:0007669"/>
    <property type="project" value="InterPro"/>
</dbReference>
<sequence length="1430" mass="162643">MYLLLGFICKWIAWVCGGFGGDGEQHPSDTRNSLHTDSGDYPRSTDAAESDDVYNLGSSAAQLRPVQQQIKYDVFINHRGPDTKYSFVTFLQEGLEEKQYTPFVDKSLGEGKLVFEEIEAAIQATSVHLAIFSPRYAESEYCLDELVSMLKRRRKSPNGAVTLVPVFYKVKPQDLRTPDLPGSPFWQAFQKNKIRYSGRRISEWREALHDAADLKGFVFKKGEDGKELKNKIIDRVQELIAPRSREQQVPWPIVGGKVLLEGTLGLLEEMEDKVGILGICGIGGIGKTTLAQRVYNLYSTARGFTKHTFLKLEASQDMKLFQAQVLRDLLNKNEKNLDEEYVNHFEGLAGVKVLVVLDNICSVDHFKELVPNMLKLGGGSRIILTSRERDTMRAIMNVEPSCAFCPLDMKKLGHEDSFQLFWLHAFQNRDVSTAEGNVFRPLAAKVVKLCGGLPLALKVIGQHLYGKSEEVWSEASETLRDRPDIIDVLSISYKGLRDPDKMMFLDVSCQMVGLLEEDAIDIWKSCRSCPSLECMTSKMVHDSLQILKDKSLVEVDEDKRLTMHDLLREMGRKMDEVEKIGSLKREGHRCHLWDPSEAEKYLKEGKDSLVGAEPTSFGVLAFQTMSEIHLMQLDGARIEGDFSVLSKKIRWLQWRSSFLRELPPRLDMKCLVILDLSNSDNLARLWSDDDEQAVPRLLRVLLLRNCRALKKLPKTIKLLTMLRTLNLQGCIKLKLLPGSLGDLQGLQDLNLNECRNLERLPEGIVKLSNLKALSMDFCRKIATLFPTDDGELGANLIKFSARRASSLTKLPESFSRLSLLEELWLSGCCSLSELPQSMKGLVKLRFIRIANSGLTHLPTDFGELRRLSELHITSCDELKSLPESFGKLEMLKILRLKHCTSFRTLSCNFGELPRLTELNLESCPIEDSDLPLSFGRLKSLTSLLMPDNKLTKLPNSFKNLTALAILDMRRSRDLANVDALPAFLEELELSGCRQLVCVDLQEKVKKLRKLSLYNCTRLTQLRGLESSECTALEKIDVYRCRSLSHLYEDQVSNSNLRECYLSGSGVCLPYNNDWSQISAPSCQVISYYDHAIGFVENTMMRKICSVRDANELCLETRISRKECGIVVEAVVITVIAHDKGFLAFFWGKCSVEGRILRSDVEVFTSELFSLRRRDHRDQAYICTLRRSHPLVERLQDGDRVCVFVRSSYDFEITVMKGSIFVAYNRPDQGLRSDVLGGLVLKDCVSNTRHTFRAEPFPLVRQALTLPLSDGRLKQIISDHDFSSYYDALSNSDGSFDTDDYFHFSASRAVFFPHNNLIASILSKWELVNSILYRKCDMCDTLFKGERGWHCNVCNDFDMCETCFKKSVTENGESPPPHQLDHSMSVFQSPNRPEFEPILMPYEKGIDYLNWGYVVYEYPNVRWCETFEFIR</sequence>
<dbReference type="GO" id="GO:0008270">
    <property type="term" value="F:zinc ion binding"/>
    <property type="evidence" value="ECO:0007669"/>
    <property type="project" value="UniProtKB-KW"/>
</dbReference>
<dbReference type="Proteomes" id="UP000006727">
    <property type="component" value="Chromosome 10"/>
</dbReference>
<dbReference type="Pfam" id="PF00931">
    <property type="entry name" value="NB-ARC"/>
    <property type="match status" value="1"/>
</dbReference>
<dbReference type="InterPro" id="IPR032675">
    <property type="entry name" value="LRR_dom_sf"/>
</dbReference>
<dbReference type="SUPFAM" id="SSF52540">
    <property type="entry name" value="P-loop containing nucleoside triphosphate hydrolases"/>
    <property type="match status" value="1"/>
</dbReference>
<dbReference type="SUPFAM" id="SSF57850">
    <property type="entry name" value="RING/U-box"/>
    <property type="match status" value="1"/>
</dbReference>
<reference evidence="11" key="3">
    <citation type="submission" date="2020-12" db="UniProtKB">
        <authorList>
            <consortium name="EnsemblPlants"/>
        </authorList>
    </citation>
    <scope>IDENTIFICATION</scope>
</reference>
<keyword evidence="2" id="KW-0479">Metal-binding</keyword>
<dbReference type="InterPro" id="IPR042197">
    <property type="entry name" value="Apaf_helical"/>
</dbReference>
<dbReference type="Gramene" id="Pp3c10_21680V3.1">
    <property type="protein sequence ID" value="Pp3c10_21680V3.1"/>
    <property type="gene ID" value="Pp3c10_21680"/>
</dbReference>
<dbReference type="GO" id="GO:0006952">
    <property type="term" value="P:defense response"/>
    <property type="evidence" value="ECO:0007669"/>
    <property type="project" value="UniProtKB-KW"/>
</dbReference>
<evidence type="ECO:0000256" key="8">
    <source>
        <dbReference type="SAM" id="SignalP"/>
    </source>
</evidence>
<dbReference type="GO" id="GO:0051707">
    <property type="term" value="P:response to other organism"/>
    <property type="evidence" value="ECO:0007669"/>
    <property type="project" value="UniProtKB-ARBA"/>
</dbReference>
<dbReference type="Pfam" id="PF23282">
    <property type="entry name" value="WHD_ROQ1"/>
    <property type="match status" value="1"/>
</dbReference>
<dbReference type="InParanoid" id="A0A7I4A928"/>
<dbReference type="InterPro" id="IPR044974">
    <property type="entry name" value="Disease_R_plants"/>
</dbReference>
<keyword evidence="1" id="KW-0433">Leucine-rich repeat</keyword>
<reference evidence="11 12" key="2">
    <citation type="journal article" date="2018" name="Plant J.">
        <title>The Physcomitrella patens chromosome-scale assembly reveals moss genome structure and evolution.</title>
        <authorList>
            <person name="Lang D."/>
            <person name="Ullrich K.K."/>
            <person name="Murat F."/>
            <person name="Fuchs J."/>
            <person name="Jenkins J."/>
            <person name="Haas F.B."/>
            <person name="Piednoel M."/>
            <person name="Gundlach H."/>
            <person name="Van Bel M."/>
            <person name="Meyberg R."/>
            <person name="Vives C."/>
            <person name="Morata J."/>
            <person name="Symeonidi A."/>
            <person name="Hiss M."/>
            <person name="Muchero W."/>
            <person name="Kamisugi Y."/>
            <person name="Saleh O."/>
            <person name="Blanc G."/>
            <person name="Decker E.L."/>
            <person name="van Gessel N."/>
            <person name="Grimwood J."/>
            <person name="Hayes R.D."/>
            <person name="Graham S.W."/>
            <person name="Gunter L.E."/>
            <person name="McDaniel S.F."/>
            <person name="Hoernstein S.N.W."/>
            <person name="Larsson A."/>
            <person name="Li F.W."/>
            <person name="Perroud P.F."/>
            <person name="Phillips J."/>
            <person name="Ranjan P."/>
            <person name="Rokshar D.S."/>
            <person name="Rothfels C.J."/>
            <person name="Schneider L."/>
            <person name="Shu S."/>
            <person name="Stevenson D.W."/>
            <person name="Thummler F."/>
            <person name="Tillich M."/>
            <person name="Villarreal Aguilar J.C."/>
            <person name="Widiez T."/>
            <person name="Wong G.K."/>
            <person name="Wymore A."/>
            <person name="Zhang Y."/>
            <person name="Zimmer A.D."/>
            <person name="Quatrano R.S."/>
            <person name="Mayer K.F.X."/>
            <person name="Goodstein D."/>
            <person name="Casacuberta J.M."/>
            <person name="Vandepoele K."/>
            <person name="Reski R."/>
            <person name="Cuming A.C."/>
            <person name="Tuskan G.A."/>
            <person name="Maumus F."/>
            <person name="Salse J."/>
            <person name="Schmutz J."/>
            <person name="Rensing S.A."/>
        </authorList>
    </citation>
    <scope>NUCLEOTIDE SEQUENCE [LARGE SCALE GENOMIC DNA]</scope>
    <source>
        <strain evidence="11 12">cv. Gransden 2004</strain>
    </source>
</reference>
<evidence type="ECO:0000313" key="11">
    <source>
        <dbReference type="EnsemblPlants" id="Pp3c10_21680V3.1"/>
    </source>
</evidence>
<dbReference type="PROSITE" id="PS01357">
    <property type="entry name" value="ZF_ZZ_1"/>
    <property type="match status" value="1"/>
</dbReference>
<dbReference type="Gene3D" id="3.40.50.300">
    <property type="entry name" value="P-loop containing nucleotide triphosphate hydrolases"/>
    <property type="match status" value="1"/>
</dbReference>
<evidence type="ECO:0008006" key="13">
    <source>
        <dbReference type="Google" id="ProtNLM"/>
    </source>
</evidence>
<dbReference type="InterPro" id="IPR002182">
    <property type="entry name" value="NB-ARC"/>
</dbReference>
<dbReference type="EMBL" id="ABEU02000010">
    <property type="status" value="NOT_ANNOTATED_CDS"/>
    <property type="molecule type" value="Genomic_DNA"/>
</dbReference>
<dbReference type="PRINTS" id="PR00364">
    <property type="entry name" value="DISEASERSIST"/>
</dbReference>
<dbReference type="InterPro" id="IPR055414">
    <property type="entry name" value="LRR_R13L4/SHOC2-like"/>
</dbReference>
<evidence type="ECO:0000256" key="1">
    <source>
        <dbReference type="ARBA" id="ARBA00022614"/>
    </source>
</evidence>
<organism evidence="11 12">
    <name type="scientific">Physcomitrium patens</name>
    <name type="common">Spreading-leaved earth moss</name>
    <name type="synonym">Physcomitrella patens</name>
    <dbReference type="NCBI Taxonomy" id="3218"/>
    <lineage>
        <taxon>Eukaryota</taxon>
        <taxon>Viridiplantae</taxon>
        <taxon>Streptophyta</taxon>
        <taxon>Embryophyta</taxon>
        <taxon>Bryophyta</taxon>
        <taxon>Bryophytina</taxon>
        <taxon>Bryopsida</taxon>
        <taxon>Funariidae</taxon>
        <taxon>Funariales</taxon>
        <taxon>Funariaceae</taxon>
        <taxon>Physcomitrium</taxon>
    </lineage>
</organism>
<keyword evidence="4 6" id="KW-0863">Zinc-finger</keyword>
<dbReference type="CDD" id="cd02249">
    <property type="entry name" value="ZZ"/>
    <property type="match status" value="1"/>
</dbReference>
<evidence type="ECO:0000256" key="4">
    <source>
        <dbReference type="ARBA" id="ARBA00022771"/>
    </source>
</evidence>
<keyword evidence="8" id="KW-0732">Signal</keyword>
<feature type="signal peptide" evidence="8">
    <location>
        <begin position="1"/>
        <end position="18"/>
    </location>
</feature>